<dbReference type="PANTHER" id="PTHR31912:SF34">
    <property type="entry name" value="NOTOCHORD-RELATED PROTEIN"/>
    <property type="match status" value="1"/>
</dbReference>
<keyword evidence="3" id="KW-1185">Reference proteome</keyword>
<feature type="region of interest" description="Disordered" evidence="1">
    <location>
        <begin position="1"/>
        <end position="24"/>
    </location>
</feature>
<name>A0A8I3A4G1_9AGAM</name>
<dbReference type="Proteomes" id="UP000683000">
    <property type="component" value="Unassembled WGS sequence"/>
</dbReference>
<organism evidence="2 3">
    <name type="scientific">Boletus reticuloceps</name>
    <dbReference type="NCBI Taxonomy" id="495285"/>
    <lineage>
        <taxon>Eukaryota</taxon>
        <taxon>Fungi</taxon>
        <taxon>Dikarya</taxon>
        <taxon>Basidiomycota</taxon>
        <taxon>Agaricomycotina</taxon>
        <taxon>Agaricomycetes</taxon>
        <taxon>Agaricomycetidae</taxon>
        <taxon>Boletales</taxon>
        <taxon>Boletineae</taxon>
        <taxon>Boletaceae</taxon>
        <taxon>Boletoideae</taxon>
        <taxon>Boletus</taxon>
    </lineage>
</organism>
<evidence type="ECO:0000313" key="2">
    <source>
        <dbReference type="EMBL" id="KAG6369830.1"/>
    </source>
</evidence>
<reference evidence="2" key="1">
    <citation type="submission" date="2021-03" db="EMBL/GenBank/DDBJ databases">
        <title>Evolutionary innovations through gain and loss of genes in the ectomycorrhizal Boletales.</title>
        <authorList>
            <person name="Wu G."/>
            <person name="Miyauchi S."/>
            <person name="Morin E."/>
            <person name="Yang Z.-L."/>
            <person name="Xu J."/>
            <person name="Martin F.M."/>
        </authorList>
    </citation>
    <scope>NUCLEOTIDE SEQUENCE</scope>
    <source>
        <strain evidence="2">BR01</strain>
    </source>
</reference>
<dbReference type="OrthoDB" id="2641988at2759"/>
<gene>
    <name evidence="2" type="ORF">JVT61DRAFT_13477</name>
</gene>
<accession>A0A8I3A4G1</accession>
<sequence length="1164" mass="128945">MSLADDLCLSSPHSRSPQAEESPDDVDYLLGDLCGDLLSDRTYAFTDYFEEMQCQMEEGKPLIMCLLRPDDELGLEVDCDTTDTSDDENGLFDVLVSEIKGISHPFSISSPRIHFLDQQKRAVLEWATALSAPDVPSCFIVKSLQDRITKLLQSPTEKIMSPSGNIFYLNSISKTIALDFANPLTRLTMQDYPEDGQGRMSQVQHGSKMLLGLPDDLAPPSVRVNGKVFFVDELLQQSTKGYFIPTKLFQARVGPTPETEVLSLGHRVSQTDVSSETCRFSRVHLSLCRKALRLIRSKSLFPSQPFLASFEELSSCSDTSGVTFTESSTPFLKHMPNLLHMKSGGRLVLTVPLIIFMDDVLANISKQWNKHHVIYMSNAALPREMLEKEFCVRFVSSSPHATPLELMHGFQDSLRKAAETGVLAWDSKYQEEIMLILYDLFHAGDNPMQAEECSHGGLKCNFFCHTCKVGGTMAAKKMDEGYTSNFKCGELRTVDETLANIKEQIDLAKLSGGTDKVKKKVSTTGTHDAASAAIIQHLLELGKCLRKRTAGKPGLAEGDVRAALEKDLEELLKGKSIDDYVNPLLGIPGLDIHKDTPTEILHTILLGVVKYYWGQTAFILDKSHSLGTFQVRLDSLAKDGLGDSLAQVMPYLIYDLVPRTVLDGWTLIGRLVVLLWHTEIEDTETYLADLSRVIEDFLTISAQCAPSILISKAKFHFLLHLPMYIRRFGPSILFSTERFESFNHVFRLSAIFSNRQAPSRDSCHMFARQDDVKHIITGGFWLDPNTKCWVQAGTHVRAYMNDHPWQRKLMGIPDLSPVQPGVTHLPTRVVNGKREIIPPVEWQTTEAGKLSQSVVHQIPATELFYSVNSVVTMDGDKVHPGGYTILQHSTASEQWVGRVIELLSHCDLPYTVSHIVVSQFEILPNLHPRLQVPCLREAVPKQRVIVTPNELYCAVNVQHDCETAHCNTFSNVHKYQERSVSTRMKKVSEHSPTGAYLLNTHALHNYRRILSVLPPDVRKQLMAAMVTNHDSLRLQAATLLRAAKVTKGESAPTSSPMDASEQQPVPAFVKAVVNRKVSRTMTAKGKGKGKAREIAPANAAVSTSANHTTVETPNLPATASMFNCGASSALPVLASHVPATSSSAVTSIVPPQAYSIPAYLAPAH</sequence>
<protein>
    <submittedName>
        <fullName evidence="2">Uncharacterized protein</fullName>
    </submittedName>
</protein>
<dbReference type="EMBL" id="JAGFBS010000063">
    <property type="protein sequence ID" value="KAG6369830.1"/>
    <property type="molecule type" value="Genomic_DNA"/>
</dbReference>
<dbReference type="PANTHER" id="PTHR31912">
    <property type="entry name" value="IP13529P"/>
    <property type="match status" value="1"/>
</dbReference>
<dbReference type="AlphaFoldDB" id="A0A8I3A4G1"/>
<evidence type="ECO:0000313" key="3">
    <source>
        <dbReference type="Proteomes" id="UP000683000"/>
    </source>
</evidence>
<evidence type="ECO:0000256" key="1">
    <source>
        <dbReference type="SAM" id="MobiDB-lite"/>
    </source>
</evidence>
<comment type="caution">
    <text evidence="2">The sequence shown here is derived from an EMBL/GenBank/DDBJ whole genome shotgun (WGS) entry which is preliminary data.</text>
</comment>
<proteinExistence type="predicted"/>